<keyword evidence="5 8" id="KW-0255">Endonuclease</keyword>
<sequence>MELEFLGTGAGMPNKERNVSSIVLDLSNELKSMWMFDCGEGTQHQILHSTIKPRKINKILITHLHGDHIYGLPGFLSSRSFLGGTSPLTIYGPSGIKEFVQTALQISCTHLTYDLHYQEIEDGLIFSDDNFTITAKQLHHGIPSYGFRIEQQPIQGKLLVDKLRNHNILPGPIYKEIKEQTHVTLPDGTIVATAPFISEPQQGKKIAIFGDTRVDDTNIELAHEVDVLVHESTFAKDKSTLARDYFHSTTTEVATFCLQANVKKLILTHISSRYQKEEIPQLLEEARSIFSHTEIANDGTRFSI</sequence>
<feature type="binding site" evidence="8">
    <location>
        <position position="68"/>
    </location>
    <ligand>
        <name>Zn(2+)</name>
        <dbReference type="ChEBI" id="CHEBI:29105"/>
        <label>2</label>
        <note>catalytic</note>
    </ligand>
</feature>
<evidence type="ECO:0000313" key="10">
    <source>
        <dbReference type="Proteomes" id="UP001595880"/>
    </source>
</evidence>
<feature type="binding site" evidence="8">
    <location>
        <position position="140"/>
    </location>
    <ligand>
        <name>Zn(2+)</name>
        <dbReference type="ChEBI" id="CHEBI:29105"/>
        <label>1</label>
        <note>catalytic</note>
    </ligand>
</feature>
<feature type="binding site" evidence="8">
    <location>
        <position position="65"/>
    </location>
    <ligand>
        <name>Zn(2+)</name>
        <dbReference type="ChEBI" id="CHEBI:29105"/>
        <label>1</label>
        <note>catalytic</note>
    </ligand>
</feature>
<feature type="binding site" evidence="8">
    <location>
        <position position="211"/>
    </location>
    <ligand>
        <name>Zn(2+)</name>
        <dbReference type="ChEBI" id="CHEBI:29105"/>
        <label>2</label>
        <note>catalytic</note>
    </ligand>
</feature>
<dbReference type="RefSeq" id="WP_390199729.1">
    <property type="nucleotide sequence ID" value="NZ_JBHSDV010000003.1"/>
</dbReference>
<accession>A0ABV8VVP7</accession>
<organism evidence="9 10">
    <name type="scientific">Gracilibacillus marinus</name>
    <dbReference type="NCBI Taxonomy" id="630535"/>
    <lineage>
        <taxon>Bacteria</taxon>
        <taxon>Bacillati</taxon>
        <taxon>Bacillota</taxon>
        <taxon>Bacilli</taxon>
        <taxon>Bacillales</taxon>
        <taxon>Bacillaceae</taxon>
        <taxon>Gracilibacillus</taxon>
    </lineage>
</organism>
<reference evidence="10" key="1">
    <citation type="journal article" date="2019" name="Int. J. Syst. Evol. Microbiol.">
        <title>The Global Catalogue of Microorganisms (GCM) 10K type strain sequencing project: providing services to taxonomists for standard genome sequencing and annotation.</title>
        <authorList>
            <consortium name="The Broad Institute Genomics Platform"/>
            <consortium name="The Broad Institute Genome Sequencing Center for Infectious Disease"/>
            <person name="Wu L."/>
            <person name="Ma J."/>
        </authorList>
    </citation>
    <scope>NUCLEOTIDE SEQUENCE [LARGE SCALE GENOMIC DNA]</scope>
    <source>
        <strain evidence="10">KACC 14058</strain>
    </source>
</reference>
<feature type="binding site" evidence="8">
    <location>
        <position position="269"/>
    </location>
    <ligand>
        <name>Zn(2+)</name>
        <dbReference type="ChEBI" id="CHEBI:29105"/>
        <label>2</label>
        <note>catalytic</note>
    </ligand>
</feature>
<dbReference type="InterPro" id="IPR036866">
    <property type="entry name" value="RibonucZ/Hydroxyglut_hydro"/>
</dbReference>
<gene>
    <name evidence="8 9" type="primary">rnz</name>
    <name evidence="9" type="ORF">ACFOZ1_12405</name>
</gene>
<comment type="cofactor">
    <cofactor evidence="8">
        <name>Zn(2+)</name>
        <dbReference type="ChEBI" id="CHEBI:29105"/>
    </cofactor>
    <text evidence="8">Binds 2 Zn(2+) ions.</text>
</comment>
<comment type="subunit">
    <text evidence="1 8">Homodimer.</text>
</comment>
<dbReference type="CDD" id="cd07717">
    <property type="entry name" value="RNaseZ_ZiPD-like_MBL-fold"/>
    <property type="match status" value="1"/>
</dbReference>
<comment type="function">
    <text evidence="8">Zinc phosphodiesterase, which displays some tRNA 3'-processing endonuclease activity. Probably involved in tRNA maturation, by removing a 3'-trailer from precursor tRNA.</text>
</comment>
<evidence type="ECO:0000256" key="5">
    <source>
        <dbReference type="ARBA" id="ARBA00022759"/>
    </source>
</evidence>
<feature type="binding site" evidence="8">
    <location>
        <position position="67"/>
    </location>
    <ligand>
        <name>Zn(2+)</name>
        <dbReference type="ChEBI" id="CHEBI:29105"/>
        <label>2</label>
        <note>catalytic</note>
    </ligand>
</feature>
<comment type="similarity">
    <text evidence="8">Belongs to the RNase Z family.</text>
</comment>
<dbReference type="Pfam" id="PF23023">
    <property type="entry name" value="Anti-Pycsar_Apyc1"/>
    <property type="match status" value="1"/>
</dbReference>
<feature type="binding site" evidence="8">
    <location>
        <position position="63"/>
    </location>
    <ligand>
        <name>Zn(2+)</name>
        <dbReference type="ChEBI" id="CHEBI:29105"/>
        <label>1</label>
        <note>catalytic</note>
    </ligand>
</feature>
<proteinExistence type="inferred from homology"/>
<dbReference type="GO" id="GO:0042781">
    <property type="term" value="F:3'-tRNA processing endoribonuclease activity"/>
    <property type="evidence" value="ECO:0007669"/>
    <property type="project" value="UniProtKB-EC"/>
</dbReference>
<keyword evidence="6 8" id="KW-0378">Hydrolase</keyword>
<feature type="active site" description="Proton acceptor" evidence="8">
    <location>
        <position position="67"/>
    </location>
</feature>
<dbReference type="PANTHER" id="PTHR46018">
    <property type="entry name" value="ZINC PHOSPHODIESTERASE ELAC PROTEIN 1"/>
    <property type="match status" value="1"/>
</dbReference>
<evidence type="ECO:0000256" key="1">
    <source>
        <dbReference type="ARBA" id="ARBA00011738"/>
    </source>
</evidence>
<evidence type="ECO:0000256" key="2">
    <source>
        <dbReference type="ARBA" id="ARBA00022694"/>
    </source>
</evidence>
<keyword evidence="2 8" id="KW-0819">tRNA processing</keyword>
<feature type="binding site" evidence="8">
    <location>
        <position position="211"/>
    </location>
    <ligand>
        <name>Zn(2+)</name>
        <dbReference type="ChEBI" id="CHEBI:29105"/>
        <label>1</label>
        <note>catalytic</note>
    </ligand>
</feature>
<dbReference type="HAMAP" id="MF_01818">
    <property type="entry name" value="RNase_Z_BN"/>
    <property type="match status" value="1"/>
</dbReference>
<protein>
    <recommendedName>
        <fullName evidence="8">Ribonuclease Z</fullName>
        <shortName evidence="8">RNase Z</shortName>
        <ecNumber evidence="8">3.1.26.11</ecNumber>
    </recommendedName>
    <alternativeName>
        <fullName evidence="8">tRNA 3 endonuclease</fullName>
    </alternativeName>
    <alternativeName>
        <fullName evidence="8">tRNase Z</fullName>
    </alternativeName>
</protein>
<comment type="caution">
    <text evidence="9">The sequence shown here is derived from an EMBL/GenBank/DDBJ whole genome shotgun (WGS) entry which is preliminary data.</text>
</comment>
<dbReference type="InterPro" id="IPR013471">
    <property type="entry name" value="RNase_Z/BN"/>
</dbReference>
<dbReference type="PANTHER" id="PTHR46018:SF2">
    <property type="entry name" value="ZINC PHOSPHODIESTERASE ELAC PROTEIN 1"/>
    <property type="match status" value="1"/>
</dbReference>
<evidence type="ECO:0000256" key="6">
    <source>
        <dbReference type="ARBA" id="ARBA00022801"/>
    </source>
</evidence>
<keyword evidence="4 8" id="KW-0479">Metal-binding</keyword>
<dbReference type="Gene3D" id="3.60.15.10">
    <property type="entry name" value="Ribonuclease Z/Hydroxyacylglutathione hydrolase-like"/>
    <property type="match status" value="1"/>
</dbReference>
<dbReference type="SUPFAM" id="SSF56281">
    <property type="entry name" value="Metallo-hydrolase/oxidoreductase"/>
    <property type="match status" value="1"/>
</dbReference>
<dbReference type="NCBIfam" id="NF000801">
    <property type="entry name" value="PRK00055.1-3"/>
    <property type="match status" value="1"/>
</dbReference>
<name>A0ABV8VVP7_9BACI</name>
<evidence type="ECO:0000256" key="7">
    <source>
        <dbReference type="ARBA" id="ARBA00022833"/>
    </source>
</evidence>
<dbReference type="EC" id="3.1.26.11" evidence="8"/>
<keyword evidence="10" id="KW-1185">Reference proteome</keyword>
<evidence type="ECO:0000256" key="4">
    <source>
        <dbReference type="ARBA" id="ARBA00022723"/>
    </source>
</evidence>
<dbReference type="EMBL" id="JBHSDV010000003">
    <property type="protein sequence ID" value="MFC4388598.1"/>
    <property type="molecule type" value="Genomic_DNA"/>
</dbReference>
<keyword evidence="7 8" id="KW-0862">Zinc</keyword>
<evidence type="ECO:0000256" key="3">
    <source>
        <dbReference type="ARBA" id="ARBA00022722"/>
    </source>
</evidence>
<evidence type="ECO:0000313" key="9">
    <source>
        <dbReference type="EMBL" id="MFC4388598.1"/>
    </source>
</evidence>
<comment type="catalytic activity">
    <reaction evidence="8">
        <text>Endonucleolytic cleavage of RNA, removing extra 3' nucleotides from tRNA precursor, generating 3' termini of tRNAs. A 3'-hydroxy group is left at the tRNA terminus and a 5'-phosphoryl group is left at the trailer molecule.</text>
        <dbReference type="EC" id="3.1.26.11"/>
    </reaction>
</comment>
<keyword evidence="3 8" id="KW-0540">Nuclease</keyword>
<dbReference type="Proteomes" id="UP001595880">
    <property type="component" value="Unassembled WGS sequence"/>
</dbReference>
<evidence type="ECO:0000256" key="8">
    <source>
        <dbReference type="HAMAP-Rule" id="MF_01818"/>
    </source>
</evidence>
<dbReference type="NCBIfam" id="TIGR02651">
    <property type="entry name" value="RNase_Z"/>
    <property type="match status" value="1"/>
</dbReference>